<accession>A0A329QGE6</accession>
<dbReference type="InterPro" id="IPR011009">
    <property type="entry name" value="Kinase-like_dom_sf"/>
</dbReference>
<comment type="similarity">
    <text evidence="1">Belongs to the pseudomonas-type ThrB family.</text>
</comment>
<gene>
    <name evidence="3" type="ORF">DC345_25895</name>
</gene>
<dbReference type="Proteomes" id="UP000250642">
    <property type="component" value="Unassembled WGS sequence"/>
</dbReference>
<dbReference type="GO" id="GO:0019202">
    <property type="term" value="F:amino acid kinase activity"/>
    <property type="evidence" value="ECO:0007669"/>
    <property type="project" value="TreeGrafter"/>
</dbReference>
<reference evidence="3 4" key="1">
    <citation type="submission" date="2018-04" db="EMBL/GenBank/DDBJ databases">
        <title>Paenibacillus taichungensis Genome sequencing and assembly.</title>
        <authorList>
            <person name="Xu J."/>
            <person name="Rensing C."/>
            <person name="Mazhar H.S."/>
        </authorList>
    </citation>
    <scope>NUCLEOTIDE SEQUENCE [LARGE SCALE GENOMIC DNA]</scope>
    <source>
        <strain evidence="3 4">NC1</strain>
    </source>
</reference>
<proteinExistence type="inferred from homology"/>
<protein>
    <recommendedName>
        <fullName evidence="2">Aminoglycoside phosphotransferase domain-containing protein</fullName>
    </recommendedName>
</protein>
<name>A0A329QGE6_9BACL</name>
<evidence type="ECO:0000313" key="4">
    <source>
        <dbReference type="Proteomes" id="UP000250642"/>
    </source>
</evidence>
<comment type="caution">
    <text evidence="3">The sequence shown here is derived from an EMBL/GenBank/DDBJ whole genome shotgun (WGS) entry which is preliminary data.</text>
</comment>
<dbReference type="InterPro" id="IPR050249">
    <property type="entry name" value="Pseudomonas-type_ThrB"/>
</dbReference>
<dbReference type="RefSeq" id="WP_113055660.1">
    <property type="nucleotide sequence ID" value="NZ_QEVW01000019.1"/>
</dbReference>
<evidence type="ECO:0000313" key="3">
    <source>
        <dbReference type="EMBL" id="RAW11380.1"/>
    </source>
</evidence>
<dbReference type="InterPro" id="IPR002575">
    <property type="entry name" value="Aminoglycoside_PTrfase"/>
</dbReference>
<dbReference type="EMBL" id="QEVW01000019">
    <property type="protein sequence ID" value="RAW11380.1"/>
    <property type="molecule type" value="Genomic_DNA"/>
</dbReference>
<dbReference type="Pfam" id="PF01636">
    <property type="entry name" value="APH"/>
    <property type="match status" value="1"/>
</dbReference>
<sequence length="334" mass="39136">MLKLKYLFHNNDLAEMILKNWSYDPESLDMFKYYRISSNAVYPFRDQGKVHLLRFAPAEEKNQTNLAAELEFLTYLKLNQYGAMEAVPSHAGKELVEAHTPWGMYYASVFKRVAGNQMGSIDLNDQIVHSLGKALGKLHRLSREYTPKQAKRWMYTDVLDWMKGVLGEFPGENAALNEVEVLRSYFANWPVTLQNFGLIHYDFELDNVFYDEESHSCYAIDFDDAMYHWYAMDVEQTLDSLRDEIQPDEWEQKKRLFLQGYWKEAGDAYDMESMFPACRRFANLYGYVRVLRSGAEQWAHEPEWMSGLRARLDKAMAVKAKRFGQQQPHHLPAK</sequence>
<dbReference type="Gene3D" id="3.90.1200.10">
    <property type="match status" value="1"/>
</dbReference>
<organism evidence="3 4">
    <name type="scientific">Paenibacillus taichungensis</name>
    <dbReference type="NCBI Taxonomy" id="484184"/>
    <lineage>
        <taxon>Bacteria</taxon>
        <taxon>Bacillati</taxon>
        <taxon>Bacillota</taxon>
        <taxon>Bacilli</taxon>
        <taxon>Bacillales</taxon>
        <taxon>Paenibacillaceae</taxon>
        <taxon>Paenibacillus</taxon>
    </lineage>
</organism>
<feature type="domain" description="Aminoglycoside phosphotransferase" evidence="2">
    <location>
        <begin position="38"/>
        <end position="258"/>
    </location>
</feature>
<dbReference type="PANTHER" id="PTHR21064:SF6">
    <property type="entry name" value="AMINOGLYCOSIDE PHOSPHOTRANSFERASE DOMAIN-CONTAINING PROTEIN"/>
    <property type="match status" value="1"/>
</dbReference>
<dbReference type="AlphaFoldDB" id="A0A329QGE6"/>
<dbReference type="SUPFAM" id="SSF56112">
    <property type="entry name" value="Protein kinase-like (PK-like)"/>
    <property type="match status" value="1"/>
</dbReference>
<dbReference type="PANTHER" id="PTHR21064">
    <property type="entry name" value="AMINOGLYCOSIDE PHOSPHOTRANSFERASE DOMAIN-CONTAINING PROTEIN-RELATED"/>
    <property type="match status" value="1"/>
</dbReference>
<evidence type="ECO:0000259" key="2">
    <source>
        <dbReference type="Pfam" id="PF01636"/>
    </source>
</evidence>
<evidence type="ECO:0000256" key="1">
    <source>
        <dbReference type="ARBA" id="ARBA00038240"/>
    </source>
</evidence>